<proteinExistence type="predicted"/>
<dbReference type="InParanoid" id="A3LYZ7"/>
<keyword evidence="2" id="KW-0418">Kinase</keyword>
<dbReference type="GeneID" id="4840677"/>
<dbReference type="OrthoDB" id="191037at2759"/>
<dbReference type="OMA" id="RAFYVME"/>
<dbReference type="InterPro" id="IPR041726">
    <property type="entry name" value="ACAD10_11_N"/>
</dbReference>
<dbReference type="KEGG" id="pic:PICST_33361"/>
<gene>
    <name evidence="2" type="ORF">PICST_33361</name>
</gene>
<accession>A3LYZ7</accession>
<dbReference type="GO" id="GO:0004672">
    <property type="term" value="F:protein kinase activity"/>
    <property type="evidence" value="ECO:0007669"/>
    <property type="project" value="InterPro"/>
</dbReference>
<dbReference type="CDD" id="cd05154">
    <property type="entry name" value="ACAD10_11_N-like"/>
    <property type="match status" value="1"/>
</dbReference>
<name>A3LYZ7_PICST</name>
<dbReference type="Gene3D" id="3.30.200.20">
    <property type="entry name" value="Phosphorylase Kinase, domain 1"/>
    <property type="match status" value="1"/>
</dbReference>
<evidence type="ECO:0000259" key="1">
    <source>
        <dbReference type="PROSITE" id="PS50011"/>
    </source>
</evidence>
<dbReference type="SUPFAM" id="SSF56112">
    <property type="entry name" value="Protein kinase-like (PK-like)"/>
    <property type="match status" value="1"/>
</dbReference>
<dbReference type="RefSeq" id="XP_001386096.2">
    <property type="nucleotide sequence ID" value="XM_001386059.1"/>
</dbReference>
<keyword evidence="2" id="KW-0808">Transferase</keyword>
<dbReference type="PANTHER" id="PTHR47829:SF1">
    <property type="entry name" value="HAD FAMILY PHOSPHATASE"/>
    <property type="match status" value="1"/>
</dbReference>
<keyword evidence="3" id="KW-1185">Reference proteome</keyword>
<evidence type="ECO:0000313" key="3">
    <source>
        <dbReference type="Proteomes" id="UP000002258"/>
    </source>
</evidence>
<dbReference type="InterPro" id="IPR008271">
    <property type="entry name" value="Ser/Thr_kinase_AS"/>
</dbReference>
<dbReference type="Pfam" id="PF01636">
    <property type="entry name" value="APH"/>
    <property type="match status" value="1"/>
</dbReference>
<dbReference type="PANTHER" id="PTHR47829">
    <property type="entry name" value="HYDROLASE, PUTATIVE (AFU_ORTHOLOGUE AFUA_1G12880)-RELATED"/>
    <property type="match status" value="1"/>
</dbReference>
<dbReference type="STRING" id="322104.A3LYZ7"/>
<evidence type="ECO:0000313" key="2">
    <source>
        <dbReference type="EMBL" id="ABN68067.2"/>
    </source>
</evidence>
<sequence>MSAPELSPVRHPIDVRSLTSYLHSLTPESKGTTLGVNVPDFSKYKKLDIQQFKFGQSNPTYLLTDVDTGRQFVLRKKPSPNAKLVSKSAHAVEREFFMLRSIGLLNRDPESKGNVPVPEVYLLCEDESIIGYVFYLMEYINGIQIKNPEMIGVSPEDKKLYWKSIVETISAIHLLDTTKLIAELPPSHYPQFQNLDKLKKSTYFQRQVRTLSGIANLQNKVVDPIPSFQENCEWLLRRAPKDPAKLTLIHGDLKIDNVLFDPKKKVVIGVLDWELCTIGHPLFDLANFLQPFQLPNQLNKKMSGSDTTIGSENQDSIDFIYKVLGDYSKKVTWDPQDPSNNPIDHWLLGYVFGLLRLCVITQGIAMRSKQGNASSGNAAAYGSFYPFLADLAIKGIEEYEARRRSSKF</sequence>
<dbReference type="eggNOG" id="ENOG502QQPX">
    <property type="taxonomic scope" value="Eukaryota"/>
</dbReference>
<dbReference type="AlphaFoldDB" id="A3LYZ7"/>
<protein>
    <submittedName>
        <fullName evidence="2">Protein serine/threonine kinase activity</fullName>
    </submittedName>
</protein>
<dbReference type="InterPro" id="IPR052898">
    <property type="entry name" value="ACAD10-like"/>
</dbReference>
<dbReference type="EMBL" id="CP000501">
    <property type="protein sequence ID" value="ABN68067.2"/>
    <property type="molecule type" value="Genomic_DNA"/>
</dbReference>
<feature type="domain" description="Protein kinase" evidence="1">
    <location>
        <begin position="46"/>
        <end position="408"/>
    </location>
</feature>
<dbReference type="InterPro" id="IPR000719">
    <property type="entry name" value="Prot_kinase_dom"/>
</dbReference>
<dbReference type="InterPro" id="IPR002575">
    <property type="entry name" value="Aminoglycoside_PTrfase"/>
</dbReference>
<dbReference type="InterPro" id="IPR011009">
    <property type="entry name" value="Kinase-like_dom_sf"/>
</dbReference>
<dbReference type="Proteomes" id="UP000002258">
    <property type="component" value="Chromosome 7"/>
</dbReference>
<dbReference type="Gene3D" id="3.90.1200.10">
    <property type="match status" value="1"/>
</dbReference>
<dbReference type="HOGENOM" id="CLU_007526_0_2_1"/>
<organism evidence="2 3">
    <name type="scientific">Scheffersomyces stipitis (strain ATCC 58785 / CBS 6054 / NBRC 10063 / NRRL Y-11545)</name>
    <name type="common">Yeast</name>
    <name type="synonym">Pichia stipitis</name>
    <dbReference type="NCBI Taxonomy" id="322104"/>
    <lineage>
        <taxon>Eukaryota</taxon>
        <taxon>Fungi</taxon>
        <taxon>Dikarya</taxon>
        <taxon>Ascomycota</taxon>
        <taxon>Saccharomycotina</taxon>
        <taxon>Pichiomycetes</taxon>
        <taxon>Debaryomycetaceae</taxon>
        <taxon>Scheffersomyces</taxon>
    </lineage>
</organism>
<dbReference type="PROSITE" id="PS00108">
    <property type="entry name" value="PROTEIN_KINASE_ST"/>
    <property type="match status" value="1"/>
</dbReference>
<dbReference type="GO" id="GO:0005524">
    <property type="term" value="F:ATP binding"/>
    <property type="evidence" value="ECO:0007669"/>
    <property type="project" value="InterPro"/>
</dbReference>
<reference evidence="2 3" key="1">
    <citation type="journal article" date="2007" name="Nat. Biotechnol.">
        <title>Genome sequence of the lignocellulose-bioconverting and xylose-fermenting yeast Pichia stipitis.</title>
        <authorList>
            <person name="Jeffries T.W."/>
            <person name="Grigoriev I.V."/>
            <person name="Grimwood J."/>
            <person name="Laplaza J.M."/>
            <person name="Aerts A."/>
            <person name="Salamov A."/>
            <person name="Schmutz J."/>
            <person name="Lindquist E."/>
            <person name="Dehal P."/>
            <person name="Shapiro H."/>
            <person name="Jin Y.S."/>
            <person name="Passoth V."/>
            <person name="Richardson P.M."/>
        </authorList>
    </citation>
    <scope>NUCLEOTIDE SEQUENCE [LARGE SCALE GENOMIC DNA]</scope>
    <source>
        <strain evidence="3">ATCC 58785 / CBS 6054 / NBRC 10063 / NRRL Y-11545</strain>
    </source>
</reference>
<dbReference type="PROSITE" id="PS50011">
    <property type="entry name" value="PROTEIN_KINASE_DOM"/>
    <property type="match status" value="1"/>
</dbReference>